<evidence type="ECO:0000256" key="3">
    <source>
        <dbReference type="ARBA" id="ARBA00022692"/>
    </source>
</evidence>
<evidence type="ECO:0000256" key="5">
    <source>
        <dbReference type="ARBA" id="ARBA00023136"/>
    </source>
</evidence>
<dbReference type="PANTHER" id="PTHR43791">
    <property type="entry name" value="PERMEASE-RELATED"/>
    <property type="match status" value="1"/>
</dbReference>
<evidence type="ECO:0000256" key="1">
    <source>
        <dbReference type="ARBA" id="ARBA00004141"/>
    </source>
</evidence>
<comment type="subcellular location">
    <subcellularLocation>
        <location evidence="1">Membrane</location>
        <topology evidence="1">Multi-pass membrane protein</topology>
    </subcellularLocation>
</comment>
<evidence type="ECO:0000256" key="2">
    <source>
        <dbReference type="ARBA" id="ARBA00022448"/>
    </source>
</evidence>
<dbReference type="InterPro" id="IPR036259">
    <property type="entry name" value="MFS_trans_sf"/>
</dbReference>
<dbReference type="Proteomes" id="UP000310108">
    <property type="component" value="Unassembled WGS sequence"/>
</dbReference>
<dbReference type="AlphaFoldDB" id="A0A4U6X9K4"/>
<feature type="region of interest" description="Disordered" evidence="6">
    <location>
        <begin position="1"/>
        <end position="33"/>
    </location>
</feature>
<dbReference type="SUPFAM" id="SSF103473">
    <property type="entry name" value="MFS general substrate transporter"/>
    <property type="match status" value="1"/>
</dbReference>
<keyword evidence="8" id="KW-1185">Reference proteome</keyword>
<dbReference type="PANTHER" id="PTHR43791:SF65">
    <property type="entry name" value="MAJOR FACILITATOR SUPERFAMILY (MFS) PROFILE DOMAIN-CONTAINING PROTEIN-RELATED"/>
    <property type="match status" value="1"/>
</dbReference>
<protein>
    <submittedName>
        <fullName evidence="7">Putative transporter</fullName>
    </submittedName>
</protein>
<evidence type="ECO:0000313" key="7">
    <source>
        <dbReference type="EMBL" id="TKW51739.1"/>
    </source>
</evidence>
<keyword evidence="4" id="KW-1133">Transmembrane helix</keyword>
<dbReference type="GO" id="GO:0016020">
    <property type="term" value="C:membrane"/>
    <property type="evidence" value="ECO:0007669"/>
    <property type="project" value="UniProtKB-SubCell"/>
</dbReference>
<dbReference type="STRING" id="1306861.A0A4U6X9K4"/>
<gene>
    <name evidence="7" type="primary">YIL166C</name>
    <name evidence="7" type="ORF">CTA1_10603</name>
</gene>
<keyword evidence="2" id="KW-0813">Transport</keyword>
<organism evidence="7 8">
    <name type="scientific">Colletotrichum tanaceti</name>
    <dbReference type="NCBI Taxonomy" id="1306861"/>
    <lineage>
        <taxon>Eukaryota</taxon>
        <taxon>Fungi</taxon>
        <taxon>Dikarya</taxon>
        <taxon>Ascomycota</taxon>
        <taxon>Pezizomycotina</taxon>
        <taxon>Sordariomycetes</taxon>
        <taxon>Hypocreomycetidae</taxon>
        <taxon>Glomerellales</taxon>
        <taxon>Glomerellaceae</taxon>
        <taxon>Colletotrichum</taxon>
        <taxon>Colletotrichum destructivum species complex</taxon>
    </lineage>
</organism>
<keyword evidence="5" id="KW-0472">Membrane</keyword>
<evidence type="ECO:0000256" key="6">
    <source>
        <dbReference type="SAM" id="MobiDB-lite"/>
    </source>
</evidence>
<accession>A0A4U6X9K4</accession>
<comment type="caution">
    <text evidence="7">The sequence shown here is derived from an EMBL/GenBank/DDBJ whole genome shotgun (WGS) entry which is preliminary data.</text>
</comment>
<keyword evidence="3" id="KW-0812">Transmembrane</keyword>
<evidence type="ECO:0000256" key="4">
    <source>
        <dbReference type="ARBA" id="ARBA00022989"/>
    </source>
</evidence>
<name>A0A4U6X9K4_9PEZI</name>
<reference evidence="7 8" key="1">
    <citation type="journal article" date="2019" name="PLoS ONE">
        <title>Comparative genome analysis indicates high evolutionary potential of pathogenicity genes in Colletotrichum tanaceti.</title>
        <authorList>
            <person name="Lelwala R.V."/>
            <person name="Korhonen P.K."/>
            <person name="Young N.D."/>
            <person name="Scott J.B."/>
            <person name="Ades P.A."/>
            <person name="Gasser R.B."/>
            <person name="Taylor P.W.J."/>
        </authorList>
    </citation>
    <scope>NUCLEOTIDE SEQUENCE [LARGE SCALE GENOMIC DNA]</scope>
    <source>
        <strain evidence="7">BRIP57314</strain>
    </source>
</reference>
<dbReference type="GO" id="GO:0022857">
    <property type="term" value="F:transmembrane transporter activity"/>
    <property type="evidence" value="ECO:0007669"/>
    <property type="project" value="TreeGrafter"/>
</dbReference>
<sequence length="455" mass="50846">MAKASPPGSITSSDCGGPESKTPAVDAAAAPPTAPALATQENQRMEAALGDAILRFFRIRKGPKGDEYELDAVRSMPAPGGLLLCIMIATQPSIWDSANVEEYKCLYIHPQCENWSAFDPNFRWTWREERETRRKVDWKIMVRDPAQLSLQQLPTRGERERERMEPELTIPATQLWACIMFAALNIIRNNISNATTWTLGFGVIDASLLSIPHVVGSCLTMLVITAVSELLDNRSFVAMAEDAWLLPCFVALLALPDPIGSWAYFAIATVLLSFPYTHPIQVAWTSRNAGSVQNRTVSASLYTMWVQVSGMIGANNRWLTSQVYQPSDSPRYFKANTGLLVICVWMCVSCNLFIPHSGKAHAESLPRPQLVQYPATYFYYNWRNKSKAKKWDAMNAGAAARLPRQHYRHRKQAVDFPPKMFWMRSSLTFLFLLAGPISASQPKSCDDAGSGDKMR</sequence>
<evidence type="ECO:0000313" key="8">
    <source>
        <dbReference type="Proteomes" id="UP000310108"/>
    </source>
</evidence>
<proteinExistence type="predicted"/>
<dbReference type="EMBL" id="PJEX01000285">
    <property type="protein sequence ID" value="TKW51739.1"/>
    <property type="molecule type" value="Genomic_DNA"/>
</dbReference>
<feature type="compositionally biased region" description="Low complexity" evidence="6">
    <location>
        <begin position="22"/>
        <end position="33"/>
    </location>
</feature>